<dbReference type="InterPro" id="IPR027417">
    <property type="entry name" value="P-loop_NTPase"/>
</dbReference>
<evidence type="ECO:0000313" key="1">
    <source>
        <dbReference type="EMBL" id="TMR22490.1"/>
    </source>
</evidence>
<dbReference type="PANTHER" id="PTHR37816">
    <property type="entry name" value="YALI0E33011P"/>
    <property type="match status" value="1"/>
</dbReference>
<dbReference type="OrthoDB" id="3199600at2"/>
<name>A0A5S4G931_9ACTN</name>
<dbReference type="EMBL" id="VCKY01000029">
    <property type="protein sequence ID" value="TMR22490.1"/>
    <property type="molecule type" value="Genomic_DNA"/>
</dbReference>
<protein>
    <submittedName>
        <fullName evidence="1">Topology modulation protein</fullName>
    </submittedName>
</protein>
<dbReference type="AlphaFoldDB" id="A0A5S4G931"/>
<gene>
    <name evidence="1" type="ORF">ETD86_11575</name>
</gene>
<proteinExistence type="predicted"/>
<dbReference type="Proteomes" id="UP000309128">
    <property type="component" value="Unassembled WGS sequence"/>
</dbReference>
<dbReference type="SUPFAM" id="SSF52540">
    <property type="entry name" value="P-loop containing nucleoside triphosphate hydrolases"/>
    <property type="match status" value="1"/>
</dbReference>
<evidence type="ECO:0000313" key="2">
    <source>
        <dbReference type="Proteomes" id="UP000309128"/>
    </source>
</evidence>
<accession>A0A5S4G931</accession>
<comment type="caution">
    <text evidence="1">The sequence shown here is derived from an EMBL/GenBank/DDBJ whole genome shotgun (WGS) entry which is preliminary data.</text>
</comment>
<reference evidence="1 2" key="1">
    <citation type="submission" date="2019-05" db="EMBL/GenBank/DDBJ databases">
        <title>Draft genome sequence of Nonomuraea turkmeniaca DSM 43926.</title>
        <authorList>
            <person name="Saricaoglu S."/>
            <person name="Isik K."/>
        </authorList>
    </citation>
    <scope>NUCLEOTIDE SEQUENCE [LARGE SCALE GENOMIC DNA]</scope>
    <source>
        <strain evidence="1 2">DSM 43926</strain>
    </source>
</reference>
<dbReference type="Gene3D" id="3.40.50.300">
    <property type="entry name" value="P-loop containing nucleotide triphosphate hydrolases"/>
    <property type="match status" value="1"/>
</dbReference>
<dbReference type="InterPro" id="IPR052922">
    <property type="entry name" value="Cytidylate_Kinase-2"/>
</dbReference>
<sequence length="170" mass="19430">MKRIAVIGCVGSGKSHLARELGKVLHAPVTHLDALYYDEEWNPQPQPAFEALQEELVSGDRWILDGNYNATLSIRLKACDTVILMDVPTWAALWGLVSRQVKHGSGQDQTSGIYNRIHWGVLRYAATYRRKMRPEVLAKIEQHAGHAEIILLRGRRRTRRWLEQVAGRQR</sequence>
<keyword evidence="2" id="KW-1185">Reference proteome</keyword>
<organism evidence="1 2">
    <name type="scientific">Nonomuraea turkmeniaca</name>
    <dbReference type="NCBI Taxonomy" id="103838"/>
    <lineage>
        <taxon>Bacteria</taxon>
        <taxon>Bacillati</taxon>
        <taxon>Actinomycetota</taxon>
        <taxon>Actinomycetes</taxon>
        <taxon>Streptosporangiales</taxon>
        <taxon>Streptosporangiaceae</taxon>
        <taxon>Nonomuraea</taxon>
    </lineage>
</organism>
<dbReference type="PANTHER" id="PTHR37816:SF3">
    <property type="entry name" value="MODULATES DNA TOPOLOGY"/>
    <property type="match status" value="1"/>
</dbReference>